<gene>
    <name evidence="6" type="ORF">CK203_084289</name>
</gene>
<dbReference type="InterPro" id="IPR007527">
    <property type="entry name" value="Znf_SWIM"/>
</dbReference>
<dbReference type="PROSITE" id="PS50966">
    <property type="entry name" value="ZF_SWIM"/>
    <property type="match status" value="1"/>
</dbReference>
<keyword evidence="2 4" id="KW-0863">Zinc-finger</keyword>
<evidence type="ECO:0000313" key="6">
    <source>
        <dbReference type="EMBL" id="RVW12242.1"/>
    </source>
</evidence>
<dbReference type="InterPro" id="IPR006564">
    <property type="entry name" value="Znf_PMZ"/>
</dbReference>
<sequence length="199" mass="23018">MLDSIVYARLDCDYEVAMDTLRTFNHDLAKWVEENNPQHWVISKFKKMRWDKMTRSLLVEHKNGLVKWNGCIGPKTEENIAFNIAKDENYITYLHLGSSNKVSNGKTFLEVDLLERTCTCKAWKISGIPCDHVCAAIRRMGFDVSDYVDDWYKYNLQEKICFGSMHTLVTHGMPMIDEDGTLCDVLGHTYPFLNPPITK</sequence>
<name>A0A438BMR0_VITVI</name>
<evidence type="ECO:0000259" key="5">
    <source>
        <dbReference type="PROSITE" id="PS50966"/>
    </source>
</evidence>
<keyword evidence="3" id="KW-0862">Zinc</keyword>
<dbReference type="Pfam" id="PF04434">
    <property type="entry name" value="SWIM"/>
    <property type="match status" value="1"/>
</dbReference>
<dbReference type="PANTHER" id="PTHR31973">
    <property type="entry name" value="POLYPROTEIN, PUTATIVE-RELATED"/>
    <property type="match status" value="1"/>
</dbReference>
<dbReference type="Proteomes" id="UP000288805">
    <property type="component" value="Unassembled WGS sequence"/>
</dbReference>
<evidence type="ECO:0000256" key="4">
    <source>
        <dbReference type="PROSITE-ProRule" id="PRU00325"/>
    </source>
</evidence>
<evidence type="ECO:0000256" key="2">
    <source>
        <dbReference type="ARBA" id="ARBA00022771"/>
    </source>
</evidence>
<dbReference type="EMBL" id="QGNW01002718">
    <property type="protein sequence ID" value="RVW12242.1"/>
    <property type="molecule type" value="Genomic_DNA"/>
</dbReference>
<comment type="caution">
    <text evidence="6">The sequence shown here is derived from an EMBL/GenBank/DDBJ whole genome shotgun (WGS) entry which is preliminary data.</text>
</comment>
<proteinExistence type="predicted"/>
<protein>
    <recommendedName>
        <fullName evidence="5">SWIM-type domain-containing protein</fullName>
    </recommendedName>
</protein>
<evidence type="ECO:0000256" key="1">
    <source>
        <dbReference type="ARBA" id="ARBA00022723"/>
    </source>
</evidence>
<dbReference type="AlphaFoldDB" id="A0A438BMR0"/>
<dbReference type="GO" id="GO:0008270">
    <property type="term" value="F:zinc ion binding"/>
    <property type="evidence" value="ECO:0007669"/>
    <property type="project" value="UniProtKB-KW"/>
</dbReference>
<accession>A0A438BMR0</accession>
<keyword evidence="1" id="KW-0479">Metal-binding</keyword>
<organism evidence="6 7">
    <name type="scientific">Vitis vinifera</name>
    <name type="common">Grape</name>
    <dbReference type="NCBI Taxonomy" id="29760"/>
    <lineage>
        <taxon>Eukaryota</taxon>
        <taxon>Viridiplantae</taxon>
        <taxon>Streptophyta</taxon>
        <taxon>Embryophyta</taxon>
        <taxon>Tracheophyta</taxon>
        <taxon>Spermatophyta</taxon>
        <taxon>Magnoliopsida</taxon>
        <taxon>eudicotyledons</taxon>
        <taxon>Gunneridae</taxon>
        <taxon>Pentapetalae</taxon>
        <taxon>rosids</taxon>
        <taxon>Vitales</taxon>
        <taxon>Vitaceae</taxon>
        <taxon>Viteae</taxon>
        <taxon>Vitis</taxon>
    </lineage>
</organism>
<dbReference type="PANTHER" id="PTHR31973:SF195">
    <property type="entry name" value="MUDR FAMILY TRANSPOSASE"/>
    <property type="match status" value="1"/>
</dbReference>
<evidence type="ECO:0000313" key="7">
    <source>
        <dbReference type="Proteomes" id="UP000288805"/>
    </source>
</evidence>
<dbReference type="SMART" id="SM00575">
    <property type="entry name" value="ZnF_PMZ"/>
    <property type="match status" value="1"/>
</dbReference>
<reference evidence="6 7" key="1">
    <citation type="journal article" date="2018" name="PLoS Genet.">
        <title>Population sequencing reveals clonal diversity and ancestral inbreeding in the grapevine cultivar Chardonnay.</title>
        <authorList>
            <person name="Roach M.J."/>
            <person name="Johnson D.L."/>
            <person name="Bohlmann J."/>
            <person name="van Vuuren H.J."/>
            <person name="Jones S.J."/>
            <person name="Pretorius I.S."/>
            <person name="Schmidt S.A."/>
            <person name="Borneman A.R."/>
        </authorList>
    </citation>
    <scope>NUCLEOTIDE SEQUENCE [LARGE SCALE GENOMIC DNA]</scope>
    <source>
        <strain evidence="7">cv. Chardonnay</strain>
        <tissue evidence="6">Leaf</tissue>
    </source>
</reference>
<feature type="domain" description="SWIM-type" evidence="5">
    <location>
        <begin position="109"/>
        <end position="141"/>
    </location>
</feature>
<evidence type="ECO:0000256" key="3">
    <source>
        <dbReference type="ARBA" id="ARBA00022833"/>
    </source>
</evidence>